<proteinExistence type="predicted"/>
<evidence type="ECO:0000256" key="1">
    <source>
        <dbReference type="SAM" id="Phobius"/>
    </source>
</evidence>
<feature type="transmembrane region" description="Helical" evidence="1">
    <location>
        <begin position="78"/>
        <end position="101"/>
    </location>
</feature>
<evidence type="ECO:0000313" key="2">
    <source>
        <dbReference type="EMBL" id="KMO41273.1"/>
    </source>
</evidence>
<protein>
    <submittedName>
        <fullName evidence="2">Uncharacterized protein</fullName>
    </submittedName>
</protein>
<keyword evidence="1" id="KW-0472">Membrane</keyword>
<dbReference type="Proteomes" id="UP000035955">
    <property type="component" value="Unassembled WGS sequence"/>
</dbReference>
<dbReference type="OrthoDB" id="7996006at2"/>
<name>A0A0J6T6V2_9HYPH</name>
<accession>A0A0J6T6V2</accession>
<keyword evidence="3" id="KW-1185">Reference proteome</keyword>
<dbReference type="PATRIC" id="fig|298794.3.peg.5068"/>
<reference evidence="2 3" key="1">
    <citation type="submission" date="2015-03" db="EMBL/GenBank/DDBJ databases">
        <title>Genome sequencing of Methylobacterium variabile DSM 16961.</title>
        <authorList>
            <person name="Chaudhry V."/>
            <person name="Patil P.B."/>
        </authorList>
    </citation>
    <scope>NUCLEOTIDE SEQUENCE [LARGE SCALE GENOMIC DNA]</scope>
    <source>
        <strain evidence="2 3">DSM 16961</strain>
    </source>
</reference>
<dbReference type="RefSeq" id="WP_048443228.1">
    <property type="nucleotide sequence ID" value="NZ_LABY01000034.1"/>
</dbReference>
<dbReference type="EMBL" id="LABY01000034">
    <property type="protein sequence ID" value="KMO41273.1"/>
    <property type="molecule type" value="Genomic_DNA"/>
</dbReference>
<dbReference type="AlphaFoldDB" id="A0A0J6T6V2"/>
<organism evidence="2 3">
    <name type="scientific">Methylobacterium variabile</name>
    <dbReference type="NCBI Taxonomy" id="298794"/>
    <lineage>
        <taxon>Bacteria</taxon>
        <taxon>Pseudomonadati</taxon>
        <taxon>Pseudomonadota</taxon>
        <taxon>Alphaproteobacteria</taxon>
        <taxon>Hyphomicrobiales</taxon>
        <taxon>Methylobacteriaceae</taxon>
        <taxon>Methylobacterium</taxon>
    </lineage>
</organism>
<sequence length="148" mass="16636">MALTNDDFRRMIAETRRGTGQLSTALQRVDVEPAPVRVPRRVEPEPRLPVRLGAREVHTVEIVWAPAYPRPDRRPGHWLGALATVAKVLALPILLVGSLYAKPLSECRKQKSHGMLYYGTTVEMCVNERMAEGFGSVQAFVDRQMRAM</sequence>
<keyword evidence="1" id="KW-1133">Transmembrane helix</keyword>
<keyword evidence="1" id="KW-0812">Transmembrane</keyword>
<evidence type="ECO:0000313" key="3">
    <source>
        <dbReference type="Proteomes" id="UP000035955"/>
    </source>
</evidence>
<gene>
    <name evidence="2" type="ORF">VQ02_05865</name>
</gene>
<comment type="caution">
    <text evidence="2">The sequence shown here is derived from an EMBL/GenBank/DDBJ whole genome shotgun (WGS) entry which is preliminary data.</text>
</comment>